<proteinExistence type="inferred from homology"/>
<name>A0ABT7J704_9ACTN</name>
<gene>
    <name evidence="2" type="primary">yidD</name>
    <name evidence="2" type="ORF">QNN03_29760</name>
</gene>
<dbReference type="HAMAP" id="MF_00386">
    <property type="entry name" value="UPF0161_YidD"/>
    <property type="match status" value="1"/>
</dbReference>
<evidence type="ECO:0000256" key="1">
    <source>
        <dbReference type="HAMAP-Rule" id="MF_00386"/>
    </source>
</evidence>
<dbReference type="Pfam" id="PF01809">
    <property type="entry name" value="YidD"/>
    <property type="match status" value="1"/>
</dbReference>
<organism evidence="2 3">
    <name type="scientific">Streptomyces fuscus</name>
    <dbReference type="NCBI Taxonomy" id="3048495"/>
    <lineage>
        <taxon>Bacteria</taxon>
        <taxon>Bacillati</taxon>
        <taxon>Actinomycetota</taxon>
        <taxon>Actinomycetes</taxon>
        <taxon>Kitasatosporales</taxon>
        <taxon>Streptomycetaceae</taxon>
        <taxon>Streptomyces</taxon>
    </lineage>
</organism>
<dbReference type="PANTHER" id="PTHR33383">
    <property type="entry name" value="MEMBRANE PROTEIN INSERTION EFFICIENCY FACTOR-RELATED"/>
    <property type="match status" value="1"/>
</dbReference>
<keyword evidence="1" id="KW-0472">Membrane</keyword>
<dbReference type="RefSeq" id="WP_093724608.1">
    <property type="nucleotide sequence ID" value="NZ_JASJUS010000035.1"/>
</dbReference>
<dbReference type="EMBL" id="JASJUS010000035">
    <property type="protein sequence ID" value="MDL2080641.1"/>
    <property type="molecule type" value="Genomic_DNA"/>
</dbReference>
<dbReference type="SMART" id="SM01234">
    <property type="entry name" value="Haemolytic"/>
    <property type="match status" value="1"/>
</dbReference>
<comment type="subcellular location">
    <subcellularLocation>
        <location evidence="1">Cell membrane</location>
        <topology evidence="1">Peripheral membrane protein</topology>
        <orientation evidence="1">Cytoplasmic side</orientation>
    </subcellularLocation>
</comment>
<keyword evidence="3" id="KW-1185">Reference proteome</keyword>
<dbReference type="InterPro" id="IPR002696">
    <property type="entry name" value="Membr_insert_effic_factor_YidD"/>
</dbReference>
<comment type="function">
    <text evidence="1">Could be involved in insertion of integral membrane proteins into the membrane.</text>
</comment>
<dbReference type="Proteomes" id="UP001241926">
    <property type="component" value="Unassembled WGS sequence"/>
</dbReference>
<comment type="similarity">
    <text evidence="1">Belongs to the UPF0161 family.</text>
</comment>
<sequence length="138" mass="15387">MGAGYREKRRKNRCCGCAEGCLDTHLWWSTVTAPCREATVLTALLTLLTLNSHRPADPAAPVPHGRAARLLYRAVVHYRREISPRTPPRCLYTPTCSTYAVQALYRYGALRGGLLTVRRVLRCTPGRARRRGGLDPLA</sequence>
<evidence type="ECO:0000313" key="3">
    <source>
        <dbReference type="Proteomes" id="UP001241926"/>
    </source>
</evidence>
<comment type="caution">
    <text evidence="2">The sequence shown here is derived from an EMBL/GenBank/DDBJ whole genome shotgun (WGS) entry which is preliminary data.</text>
</comment>
<dbReference type="NCBIfam" id="TIGR00278">
    <property type="entry name" value="membrane protein insertion efficiency factor YidD"/>
    <property type="match status" value="1"/>
</dbReference>
<dbReference type="PANTHER" id="PTHR33383:SF1">
    <property type="entry name" value="MEMBRANE PROTEIN INSERTION EFFICIENCY FACTOR-RELATED"/>
    <property type="match status" value="1"/>
</dbReference>
<reference evidence="2 3" key="1">
    <citation type="submission" date="2023-05" db="EMBL/GenBank/DDBJ databases">
        <title>Streptomyces fuscus sp. nov., a brown-black pigment producing actinomyces isolated from dry sand of Sea duck farm.</title>
        <authorList>
            <person name="Xie J."/>
            <person name="Shen N."/>
        </authorList>
    </citation>
    <scope>NUCLEOTIDE SEQUENCE [LARGE SCALE GENOMIC DNA]</scope>
    <source>
        <strain evidence="2 3">GXMU-J15</strain>
    </source>
</reference>
<accession>A0ABT7J704</accession>
<protein>
    <recommendedName>
        <fullName evidence="1">Putative membrane protein insertion efficiency factor</fullName>
    </recommendedName>
</protein>
<keyword evidence="1" id="KW-1003">Cell membrane</keyword>
<evidence type="ECO:0000313" key="2">
    <source>
        <dbReference type="EMBL" id="MDL2080641.1"/>
    </source>
</evidence>